<evidence type="ECO:0000259" key="8">
    <source>
        <dbReference type="PROSITE" id="PS52019"/>
    </source>
</evidence>
<evidence type="ECO:0000256" key="5">
    <source>
        <dbReference type="SAM" id="MobiDB-lite"/>
    </source>
</evidence>
<feature type="active site" description="Proton acceptor; for dehydratase activity" evidence="4">
    <location>
        <position position="1318"/>
    </location>
</feature>
<dbReference type="PANTHER" id="PTHR43775">
    <property type="entry name" value="FATTY ACID SYNTHASE"/>
    <property type="match status" value="1"/>
</dbReference>
<dbReference type="Proteomes" id="UP000722485">
    <property type="component" value="Unassembled WGS sequence"/>
</dbReference>
<dbReference type="Gene3D" id="3.40.366.10">
    <property type="entry name" value="Malonyl-Coenzyme A Acyl Carrier Protein, domain 2"/>
    <property type="match status" value="1"/>
</dbReference>
<feature type="region of interest" description="N-terminal hotdog fold" evidence="4">
    <location>
        <begin position="1286"/>
        <end position="1418"/>
    </location>
</feature>
<dbReference type="InterPro" id="IPR014030">
    <property type="entry name" value="Ketoacyl_synth_N"/>
</dbReference>
<dbReference type="InterPro" id="IPR014031">
    <property type="entry name" value="Ketoacyl_synth_C"/>
</dbReference>
<accession>A0A9P5LHI3</accession>
<dbReference type="InterPro" id="IPR036736">
    <property type="entry name" value="ACP-like_sf"/>
</dbReference>
<dbReference type="EMBL" id="JAANBB010000055">
    <property type="protein sequence ID" value="KAF7552781.1"/>
    <property type="molecule type" value="Genomic_DNA"/>
</dbReference>
<dbReference type="InterPro" id="IPR020806">
    <property type="entry name" value="PKS_PP-bd"/>
</dbReference>
<dbReference type="Gene3D" id="3.40.47.10">
    <property type="match status" value="1"/>
</dbReference>
<evidence type="ECO:0008006" key="11">
    <source>
        <dbReference type="Google" id="ProtNLM"/>
    </source>
</evidence>
<dbReference type="Pfam" id="PF16073">
    <property type="entry name" value="SAT"/>
    <property type="match status" value="1"/>
</dbReference>
<dbReference type="InterPro" id="IPR001227">
    <property type="entry name" value="Ac_transferase_dom_sf"/>
</dbReference>
<dbReference type="CDD" id="cd00833">
    <property type="entry name" value="PKS"/>
    <property type="match status" value="1"/>
</dbReference>
<dbReference type="PROSITE" id="PS50075">
    <property type="entry name" value="CARRIER"/>
    <property type="match status" value="1"/>
</dbReference>
<dbReference type="Gene3D" id="3.30.70.3290">
    <property type="match status" value="1"/>
</dbReference>
<dbReference type="InterPro" id="IPR049900">
    <property type="entry name" value="PKS_mFAS_DH"/>
</dbReference>
<feature type="compositionally biased region" description="Low complexity" evidence="5">
    <location>
        <begin position="1717"/>
        <end position="1738"/>
    </location>
</feature>
<evidence type="ECO:0000256" key="4">
    <source>
        <dbReference type="PROSITE-ProRule" id="PRU01363"/>
    </source>
</evidence>
<evidence type="ECO:0000259" key="6">
    <source>
        <dbReference type="PROSITE" id="PS50075"/>
    </source>
</evidence>
<dbReference type="PROSITE" id="PS52004">
    <property type="entry name" value="KS3_2"/>
    <property type="match status" value="1"/>
</dbReference>
<dbReference type="InterPro" id="IPR016036">
    <property type="entry name" value="Malonyl_transacylase_ACP-bd"/>
</dbReference>
<dbReference type="Pfam" id="PF02801">
    <property type="entry name" value="Ketoacyl-synt_C"/>
    <property type="match status" value="1"/>
</dbReference>
<sequence>MGDASPAQRLLLYGDQMDSMIACIRNLALQSKKSVLLTNFLQGCCDSLKVELAALGDAVGKVPPFTSILDYAEQHAKTDGSSLLASAVFCYIGRIGELIIYSENDPSILTDDVTIIGLCLGMLPAAVGAGATNTVDLVDLALDFVPAAVRIALCSLRRVKEIEDTEAPGSWSYVVRDLPDDEFNVILDEFHQANNIPKHRRAYLSVLGPGWSSLSGPPSTLTKLIPWSEALKDRSLIPMPVRGLGHAPHLQPIDVEYILGDIPALSREIPSRIKIVSTSTCERYEANTIGGVLEGALRDGFDRPLRLIDTVMATLVGMYGSGDIDMTCIGPTMQLRSLEKGMQQAGIVYKTTKKAELKDRSHARGGSGLIAIVGMAGRLPQSDNVAEFWDLILKGTDAHTTIPETHFPLEKFYDPTNKKKNSTSVQHGCFLKDPGLFDTRLFNVSPREAMQMDPIQRLLLMTTHEALENAGFSPDSSPSTDSSRVAVYIGQCTEQWRDIAAVHGVDIFSVQGLLRAFTPGRLNYHFKFEGPSYSLDAACSSSSTSIALACSALLDRNCDMALAGGAQLSNTPLEFSGLSIAGFLSHTGNCKTFRADADGYCRGEGVGMVVLKRLEDAISDNDNIHAVVSGWGRNHSANAISITHPHAATQERLYSQVLQQAGLDPFDISYVEMHGTGTQAGDSVEMKSVTNVFAGSKRSNNPLYVGAVKANVGHSEAAAGVTAVIKASMMLQTGLVPPQVGADQPLNPQFPNLDQIHVRIPGKVATLKPSPAGDGKKRILVNNFDAAGGNTCLVMEEAPAKAEKTADERLWHVVTVSGRTQPALNGNKQRLLEYLLTHPDAKLADVAYSTTARRTHEVWRTTLVGNSVQQIIKSLQDSLKKEETPRRSSPKANAVFVFTGQGSQYVGMGHELYRTVGRFASKIDNLQSLATYLGLPKFSDIITDPSISLEGRSTVDVQLATVSLEVALADLWKSWGVRPSAVLGHSLGEYAALCVAGVLSESDLLLLVGKRALLIQDKVTIGEYAMLSVAATIDEVQKCIVAGGYGSFCQVACYNAPESIVISGRVGKLRELDEMLRAEGIRAKLLEVPYGFHSAQIDPILEEYEKIAQAAVFSAPSIPVVSSMTAEVVKESGVFNATYLMQQARLPVRFDHALRALKAANLATENTVYIESGPHAVCTSFVKASLGVPKESLSPTLRSGETPYKTIANSLANAYLAGLPVNWAEFHREHHGSLSLLELPTYAFDTREFWDVYQYDTMPGLGSTIVAGVKAIEAPVKPAFSTTGLQRIVSQEVNGDEITITFESDTAEEKLHEAIHGHIVNGAALCPTSIFSDMASGAAKYIWGLSSPEKPTPLGALADLDIFNALVVPTDAGDQKIRVTASASAKHGDISVTFSSRTGKAKFIDNGKCVVKAIDTAKSKSQWSRLTPMVKARIDALMDPNNEDVVRLQRRFIYKLFNAVVKYDEKYHGIHALHMDEDQQDAVGIIRLRPIEGTGKWSISPYWSDTIVHLAGFVMNGSSKNPDDMAHISGGLDCMSLADELTDQKEYYSYVRMRDGEKKGASIGDVYILDGNEIIGYCDGVKFQQMKKSILNIVLGISSPEAGTAPAHAAHVTPLSHAPQTNGVAPGAKVTIAAPAGGDDDAQGDDVIDALIAAILSETGFDPAELDDSTALLDMGVDSLMSIAIIDAVKRNTGITLPVSFFMDVTTIGDINSKRVSSSSSSGSGSASDSEDASSSSSVNIHTSVTTPFETYIEPPFDLNKYSSKPVLIQGSETSSKTPLFLICDGAGSASAYVYIPKLPSGTPVYALESPFLRNPYDFTCSCEEVATLYKKAMKTVQPKGPYMIGGWSAGAVFAYEASRQLLVEGEEVQGLLLIDMKMPRRNLSVTAPTLDIVNQANLVTRVHGERQTFEELTALVKQHLLGSSLCVRKYEPTPMPEDRRPTNGTFIIWARSGLCDTMRNPDEVEEVSRDLSIDPIGKNVMFDNDIDMRTFLFSKRYHFGVNGWDSLVGDVETVVIDGDHFSIVRKPHVAALGQSIQAALDKFNTPIAPQAAMSLPESASIENLTGKYTVNKPLSHGLDKVLELQGLSWFKRTAANFAPIVVNITQTTQQIDGASVDFISVKSTISGKEMASEERYLDFKPREVEIPDFGTLRVRSEWLTDLSGIESEFLRAGWKEGDKCVHIVTEALVLGWVLEHVWGVQEVEGGRKYVRQVRITKGAEERTAKLVYDWIE</sequence>
<keyword evidence="2" id="KW-0597">Phosphoprotein</keyword>
<evidence type="ECO:0000256" key="2">
    <source>
        <dbReference type="ARBA" id="ARBA00022553"/>
    </source>
</evidence>
<comment type="caution">
    <text evidence="9">The sequence shown here is derived from an EMBL/GenBank/DDBJ whole genome shotgun (WGS) entry which is preliminary data.</text>
</comment>
<evidence type="ECO:0000313" key="9">
    <source>
        <dbReference type="EMBL" id="KAF7552781.1"/>
    </source>
</evidence>
<keyword evidence="10" id="KW-1185">Reference proteome</keyword>
<dbReference type="Pfam" id="PF00550">
    <property type="entry name" value="PP-binding"/>
    <property type="match status" value="1"/>
</dbReference>
<dbReference type="InterPro" id="IPR014043">
    <property type="entry name" value="Acyl_transferase_dom"/>
</dbReference>
<dbReference type="SMART" id="SM00825">
    <property type="entry name" value="PKS_KS"/>
    <property type="match status" value="1"/>
</dbReference>
<dbReference type="Gene3D" id="1.10.1200.10">
    <property type="entry name" value="ACP-like"/>
    <property type="match status" value="1"/>
</dbReference>
<proteinExistence type="predicted"/>
<dbReference type="PROSITE" id="PS00012">
    <property type="entry name" value="PHOSPHOPANTETHEINE"/>
    <property type="match status" value="1"/>
</dbReference>
<dbReference type="InterPro" id="IPR020841">
    <property type="entry name" value="PKS_Beta-ketoAc_synthase_dom"/>
</dbReference>
<keyword evidence="1" id="KW-0596">Phosphopantetheine</keyword>
<dbReference type="SUPFAM" id="SSF53901">
    <property type="entry name" value="Thiolase-like"/>
    <property type="match status" value="1"/>
</dbReference>
<dbReference type="GO" id="GO:0044550">
    <property type="term" value="P:secondary metabolite biosynthetic process"/>
    <property type="evidence" value="ECO:0007669"/>
    <property type="project" value="TreeGrafter"/>
</dbReference>
<dbReference type="InterPro" id="IPR009081">
    <property type="entry name" value="PP-bd_ACP"/>
</dbReference>
<dbReference type="GO" id="GO:0004315">
    <property type="term" value="F:3-oxoacyl-[acyl-carrier-protein] synthase activity"/>
    <property type="evidence" value="ECO:0007669"/>
    <property type="project" value="InterPro"/>
</dbReference>
<dbReference type="InterPro" id="IPR001031">
    <property type="entry name" value="Thioesterase"/>
</dbReference>
<dbReference type="SUPFAM" id="SSF53474">
    <property type="entry name" value="alpha/beta-Hydrolases"/>
    <property type="match status" value="1"/>
</dbReference>
<dbReference type="SMART" id="SM00827">
    <property type="entry name" value="PKS_AT"/>
    <property type="match status" value="1"/>
</dbReference>
<dbReference type="Gene3D" id="3.40.50.1820">
    <property type="entry name" value="alpha/beta hydrolase"/>
    <property type="match status" value="1"/>
</dbReference>
<keyword evidence="3" id="KW-0808">Transferase</keyword>
<gene>
    <name evidence="9" type="ORF">G7Z17_g4081</name>
</gene>
<reference evidence="9" key="1">
    <citation type="submission" date="2020-03" db="EMBL/GenBank/DDBJ databases">
        <title>Draft Genome Sequence of Cylindrodendrum hubeiense.</title>
        <authorList>
            <person name="Buettner E."/>
            <person name="Kellner H."/>
        </authorList>
    </citation>
    <scope>NUCLEOTIDE SEQUENCE</scope>
    <source>
        <strain evidence="9">IHI 201604</strain>
    </source>
</reference>
<dbReference type="InterPro" id="IPR016035">
    <property type="entry name" value="Acyl_Trfase/lysoPLipase"/>
</dbReference>
<feature type="region of interest" description="C-terminal hotdog fold" evidence="4">
    <location>
        <begin position="1442"/>
        <end position="1592"/>
    </location>
</feature>
<dbReference type="GO" id="GO:0006633">
    <property type="term" value="P:fatty acid biosynthetic process"/>
    <property type="evidence" value="ECO:0007669"/>
    <property type="project" value="InterPro"/>
</dbReference>
<evidence type="ECO:0000256" key="3">
    <source>
        <dbReference type="ARBA" id="ARBA00022679"/>
    </source>
</evidence>
<dbReference type="Pfam" id="PF00975">
    <property type="entry name" value="Thioesterase"/>
    <property type="match status" value="1"/>
</dbReference>
<dbReference type="InterPro" id="IPR006162">
    <property type="entry name" value="Ppantetheine_attach_site"/>
</dbReference>
<dbReference type="SMART" id="SM00823">
    <property type="entry name" value="PKS_PP"/>
    <property type="match status" value="1"/>
</dbReference>
<dbReference type="InterPro" id="IPR050091">
    <property type="entry name" value="PKS_NRPS_Biosynth_Enz"/>
</dbReference>
<dbReference type="SUPFAM" id="SSF47336">
    <property type="entry name" value="ACP-like"/>
    <property type="match status" value="1"/>
</dbReference>
<dbReference type="InterPro" id="IPR018201">
    <property type="entry name" value="Ketoacyl_synth_AS"/>
</dbReference>
<dbReference type="InterPro" id="IPR032088">
    <property type="entry name" value="SAT"/>
</dbReference>
<feature type="domain" description="PKS/mFAS DH" evidence="8">
    <location>
        <begin position="1286"/>
        <end position="1592"/>
    </location>
</feature>
<dbReference type="InterPro" id="IPR042104">
    <property type="entry name" value="PKS_dehydratase_sf"/>
</dbReference>
<dbReference type="NCBIfam" id="TIGR04532">
    <property type="entry name" value="PT_fungal_PKS"/>
    <property type="match status" value="1"/>
</dbReference>
<evidence type="ECO:0000256" key="1">
    <source>
        <dbReference type="ARBA" id="ARBA00022450"/>
    </source>
</evidence>
<name>A0A9P5LHI3_9HYPO</name>
<dbReference type="Gene3D" id="3.10.129.110">
    <property type="entry name" value="Polyketide synthase dehydratase"/>
    <property type="match status" value="1"/>
</dbReference>
<dbReference type="GO" id="GO:0004312">
    <property type="term" value="F:fatty acid synthase activity"/>
    <property type="evidence" value="ECO:0007669"/>
    <property type="project" value="TreeGrafter"/>
</dbReference>
<dbReference type="SUPFAM" id="SSF52151">
    <property type="entry name" value="FabD/lysophospholipase-like"/>
    <property type="match status" value="1"/>
</dbReference>
<dbReference type="OrthoDB" id="329835at2759"/>
<dbReference type="PANTHER" id="PTHR43775:SF37">
    <property type="entry name" value="SI:DKEY-61P9.11"/>
    <property type="match status" value="1"/>
</dbReference>
<feature type="active site" description="Proton donor; for dehydratase activity" evidence="4">
    <location>
        <position position="1505"/>
    </location>
</feature>
<evidence type="ECO:0000313" key="10">
    <source>
        <dbReference type="Proteomes" id="UP000722485"/>
    </source>
</evidence>
<protein>
    <recommendedName>
        <fullName evidence="11">Polyketide synthase</fullName>
    </recommendedName>
</protein>
<feature type="region of interest" description="Disordered" evidence="5">
    <location>
        <begin position="1714"/>
        <end position="1740"/>
    </location>
</feature>
<feature type="domain" description="Ketosynthase family 3 (KS3)" evidence="7">
    <location>
        <begin position="367"/>
        <end position="797"/>
    </location>
</feature>
<dbReference type="GO" id="GO:0031177">
    <property type="term" value="F:phosphopantetheine binding"/>
    <property type="evidence" value="ECO:0007669"/>
    <property type="project" value="InterPro"/>
</dbReference>
<dbReference type="InterPro" id="IPR029058">
    <property type="entry name" value="AB_hydrolase_fold"/>
</dbReference>
<evidence type="ECO:0000259" key="7">
    <source>
        <dbReference type="PROSITE" id="PS52004"/>
    </source>
</evidence>
<feature type="domain" description="Carrier" evidence="6">
    <location>
        <begin position="1642"/>
        <end position="1719"/>
    </location>
</feature>
<dbReference type="Pfam" id="PF00698">
    <property type="entry name" value="Acyl_transf_1"/>
    <property type="match status" value="1"/>
</dbReference>
<dbReference type="Pfam" id="PF22621">
    <property type="entry name" value="CurL-like_PKS_C"/>
    <property type="match status" value="1"/>
</dbReference>
<dbReference type="PROSITE" id="PS00606">
    <property type="entry name" value="KS3_1"/>
    <property type="match status" value="1"/>
</dbReference>
<dbReference type="Pfam" id="PF00109">
    <property type="entry name" value="ketoacyl-synt"/>
    <property type="match status" value="1"/>
</dbReference>
<dbReference type="InterPro" id="IPR016039">
    <property type="entry name" value="Thiolase-like"/>
</dbReference>
<organism evidence="9 10">
    <name type="scientific">Cylindrodendrum hubeiense</name>
    <dbReference type="NCBI Taxonomy" id="595255"/>
    <lineage>
        <taxon>Eukaryota</taxon>
        <taxon>Fungi</taxon>
        <taxon>Dikarya</taxon>
        <taxon>Ascomycota</taxon>
        <taxon>Pezizomycotina</taxon>
        <taxon>Sordariomycetes</taxon>
        <taxon>Hypocreomycetidae</taxon>
        <taxon>Hypocreales</taxon>
        <taxon>Nectriaceae</taxon>
        <taxon>Cylindrodendrum</taxon>
    </lineage>
</organism>
<dbReference type="SUPFAM" id="SSF55048">
    <property type="entry name" value="Probable ACP-binding domain of malonyl-CoA ACP transacylase"/>
    <property type="match status" value="1"/>
</dbReference>
<dbReference type="InterPro" id="IPR030918">
    <property type="entry name" value="PT_fungal_PKS"/>
</dbReference>
<dbReference type="PROSITE" id="PS52019">
    <property type="entry name" value="PKS_MFAS_DH"/>
    <property type="match status" value="1"/>
</dbReference>